<comment type="caution">
    <text evidence="1">The sequence shown here is derived from an EMBL/GenBank/DDBJ whole genome shotgun (WGS) entry which is preliminary data.</text>
</comment>
<keyword evidence="2" id="KW-1185">Reference proteome</keyword>
<proteinExistence type="predicted"/>
<gene>
    <name evidence="1" type="ORF">OVY01_20240</name>
</gene>
<organism evidence="1 2">
    <name type="scientific">Robbsia betulipollinis</name>
    <dbReference type="NCBI Taxonomy" id="2981849"/>
    <lineage>
        <taxon>Bacteria</taxon>
        <taxon>Pseudomonadati</taxon>
        <taxon>Pseudomonadota</taxon>
        <taxon>Betaproteobacteria</taxon>
        <taxon>Burkholderiales</taxon>
        <taxon>Burkholderiaceae</taxon>
        <taxon>Robbsia</taxon>
    </lineage>
</organism>
<name>A0ABT3ZUG1_9BURK</name>
<evidence type="ECO:0000313" key="1">
    <source>
        <dbReference type="EMBL" id="MCY0389478.1"/>
    </source>
</evidence>
<accession>A0ABT3ZUG1</accession>
<dbReference type="RefSeq" id="WP_267849377.1">
    <property type="nucleotide sequence ID" value="NZ_JAPMXC010000010.1"/>
</dbReference>
<sequence>MSKQIASADEIQKDINGQLQAAGLGDGYRVGKPVRLVPPTPDGHNWHFLDLLTGDVEQMAVVTRVLSDARGKYVLAEG</sequence>
<protein>
    <submittedName>
        <fullName evidence="1">Uncharacterized protein</fullName>
    </submittedName>
</protein>
<dbReference type="EMBL" id="JAPMXC010000010">
    <property type="protein sequence ID" value="MCY0389478.1"/>
    <property type="molecule type" value="Genomic_DNA"/>
</dbReference>
<evidence type="ECO:0000313" key="2">
    <source>
        <dbReference type="Proteomes" id="UP001082899"/>
    </source>
</evidence>
<reference evidence="1" key="1">
    <citation type="submission" date="2022-11" db="EMBL/GenBank/DDBJ databases">
        <title>Robbsia betulipollinis sp. nov., isolated from pollen of birch (Betula pendula).</title>
        <authorList>
            <person name="Shi H."/>
            <person name="Ambika Manirajan B."/>
            <person name="Ratering S."/>
            <person name="Geissler-Plaum R."/>
            <person name="Schnell S."/>
        </authorList>
    </citation>
    <scope>NUCLEOTIDE SEQUENCE</scope>
    <source>
        <strain evidence="1">Bb-Pol-6</strain>
    </source>
</reference>
<dbReference type="Proteomes" id="UP001082899">
    <property type="component" value="Unassembled WGS sequence"/>
</dbReference>